<evidence type="ECO:0000259" key="10">
    <source>
        <dbReference type="PROSITE" id="PS50262"/>
    </source>
</evidence>
<feature type="domain" description="G-protein coupled receptors family 1 profile" evidence="10">
    <location>
        <begin position="40"/>
        <end position="319"/>
    </location>
</feature>
<keyword evidence="6 9" id="KW-0472">Membrane</keyword>
<dbReference type="Gene3D" id="1.20.1070.10">
    <property type="entry name" value="Rhodopsin 7-helix transmembrane proteins"/>
    <property type="match status" value="1"/>
</dbReference>
<keyword evidence="8" id="KW-0807">Transducer</keyword>
<accession>A0AAD8ASV5</accession>
<dbReference type="PANTHER" id="PTHR24249">
    <property type="entry name" value="HISTAMINE RECEPTOR-RELATED G-PROTEIN COUPLED RECEPTOR"/>
    <property type="match status" value="1"/>
</dbReference>
<dbReference type="SUPFAM" id="SSF81321">
    <property type="entry name" value="Family A G protein-coupled receptor-like"/>
    <property type="match status" value="1"/>
</dbReference>
<dbReference type="InterPro" id="IPR017452">
    <property type="entry name" value="GPCR_Rhodpsn_7TM"/>
</dbReference>
<evidence type="ECO:0000256" key="1">
    <source>
        <dbReference type="ARBA" id="ARBA00004651"/>
    </source>
</evidence>
<dbReference type="PROSITE" id="PS50262">
    <property type="entry name" value="G_PROTEIN_RECEP_F1_2"/>
    <property type="match status" value="1"/>
</dbReference>
<evidence type="ECO:0000256" key="3">
    <source>
        <dbReference type="ARBA" id="ARBA00022692"/>
    </source>
</evidence>
<evidence type="ECO:0000313" key="11">
    <source>
        <dbReference type="EMBL" id="KAK0041772.1"/>
    </source>
</evidence>
<evidence type="ECO:0000313" key="12">
    <source>
        <dbReference type="Proteomes" id="UP001233172"/>
    </source>
</evidence>
<dbReference type="GO" id="GO:0004930">
    <property type="term" value="F:G protein-coupled receptor activity"/>
    <property type="evidence" value="ECO:0007669"/>
    <property type="project" value="UniProtKB-KW"/>
</dbReference>
<organism evidence="11 12">
    <name type="scientific">Biomphalaria pfeifferi</name>
    <name type="common">Bloodfluke planorb</name>
    <name type="synonym">Freshwater snail</name>
    <dbReference type="NCBI Taxonomy" id="112525"/>
    <lineage>
        <taxon>Eukaryota</taxon>
        <taxon>Metazoa</taxon>
        <taxon>Spiralia</taxon>
        <taxon>Lophotrochozoa</taxon>
        <taxon>Mollusca</taxon>
        <taxon>Gastropoda</taxon>
        <taxon>Heterobranchia</taxon>
        <taxon>Euthyneura</taxon>
        <taxon>Panpulmonata</taxon>
        <taxon>Hygrophila</taxon>
        <taxon>Lymnaeoidea</taxon>
        <taxon>Planorbidae</taxon>
        <taxon>Biomphalaria</taxon>
    </lineage>
</organism>
<dbReference type="GO" id="GO:0005886">
    <property type="term" value="C:plasma membrane"/>
    <property type="evidence" value="ECO:0007669"/>
    <property type="project" value="UniProtKB-SubCell"/>
</dbReference>
<dbReference type="AlphaFoldDB" id="A0AAD8ASV5"/>
<protein>
    <submittedName>
        <fullName evidence="11">5-hydroxytryptamine receptor 4</fullName>
    </submittedName>
</protein>
<feature type="transmembrane region" description="Helical" evidence="9">
    <location>
        <begin position="264"/>
        <end position="288"/>
    </location>
</feature>
<gene>
    <name evidence="11" type="ORF">Bpfe_028814</name>
</gene>
<dbReference type="InterPro" id="IPR050569">
    <property type="entry name" value="TAAR"/>
</dbReference>
<keyword evidence="7 11" id="KW-0675">Receptor</keyword>
<dbReference type="InterPro" id="IPR000276">
    <property type="entry name" value="GPCR_Rhodpsn"/>
</dbReference>
<feature type="transmembrane region" description="Helical" evidence="9">
    <location>
        <begin position="118"/>
        <end position="141"/>
    </location>
</feature>
<name>A0AAD8ASV5_BIOPF</name>
<feature type="transmembrane region" description="Helical" evidence="9">
    <location>
        <begin position="153"/>
        <end position="171"/>
    </location>
</feature>
<dbReference type="PRINTS" id="PR00237">
    <property type="entry name" value="GPCRRHODOPSN"/>
</dbReference>
<keyword evidence="12" id="KW-1185">Reference proteome</keyword>
<keyword evidence="2" id="KW-1003">Cell membrane</keyword>
<keyword evidence="5" id="KW-0297">G-protein coupled receptor</keyword>
<comment type="subcellular location">
    <subcellularLocation>
        <location evidence="1">Cell membrane</location>
        <topology evidence="1">Multi-pass membrane protein</topology>
    </subcellularLocation>
</comment>
<dbReference type="CDD" id="cd00637">
    <property type="entry name" value="7tm_classA_rhodopsin-like"/>
    <property type="match status" value="1"/>
</dbReference>
<evidence type="ECO:0000256" key="6">
    <source>
        <dbReference type="ARBA" id="ARBA00023136"/>
    </source>
</evidence>
<feature type="transmembrane region" description="Helical" evidence="9">
    <location>
        <begin position="21"/>
        <end position="48"/>
    </location>
</feature>
<evidence type="ECO:0000256" key="5">
    <source>
        <dbReference type="ARBA" id="ARBA00023040"/>
    </source>
</evidence>
<evidence type="ECO:0000256" key="2">
    <source>
        <dbReference type="ARBA" id="ARBA00022475"/>
    </source>
</evidence>
<reference evidence="11" key="2">
    <citation type="submission" date="2023-04" db="EMBL/GenBank/DDBJ databases">
        <authorList>
            <person name="Bu L."/>
            <person name="Lu L."/>
            <person name="Laidemitt M.R."/>
            <person name="Zhang S.M."/>
            <person name="Mutuku M."/>
            <person name="Mkoji G."/>
            <person name="Steinauer M."/>
            <person name="Loker E.S."/>
        </authorList>
    </citation>
    <scope>NUCLEOTIDE SEQUENCE</scope>
    <source>
        <strain evidence="11">KasaAsao</strain>
        <tissue evidence="11">Whole Snail</tissue>
    </source>
</reference>
<dbReference type="Proteomes" id="UP001233172">
    <property type="component" value="Unassembled WGS sequence"/>
</dbReference>
<evidence type="ECO:0000256" key="7">
    <source>
        <dbReference type="ARBA" id="ARBA00023170"/>
    </source>
</evidence>
<proteinExistence type="predicted"/>
<keyword evidence="4 9" id="KW-1133">Transmembrane helix</keyword>
<feature type="transmembrane region" description="Helical" evidence="9">
    <location>
        <begin position="191"/>
        <end position="216"/>
    </location>
</feature>
<evidence type="ECO:0000256" key="8">
    <source>
        <dbReference type="ARBA" id="ARBA00023224"/>
    </source>
</evidence>
<sequence length="338" mass="38221">MTSPQDGSQCFTNPKYIENNVLVVAVSVTVGLGAAHAFLANGTVFLAIVRTMLKDRCTQRGNSHNKNSYVTQLFMMSMSLSGVLSGAFVMPLVMSDVISNNSWTLGATLYKIRIAGDYLLYALTTIHITFMAIDTYILVCWPLIYRLLPAKTGYLMISIGWIVPVIIITTWCLQQNNLLQCSQYNDKTNGVINFNVTFGSLLLVNYAGVSILYLLVLKDIVRFRNRHLSGAKVTNSKDIFHRDDSESKVNLGMSKRKFRRNVKCFRFIGMVLLNVSICWLPTYCLLAVFKSPKIDLPGWAILFINLWTYFSCCVNPYLYSSNKSIYLAVRNLICYEYI</sequence>
<feature type="transmembrane region" description="Helical" evidence="9">
    <location>
        <begin position="300"/>
        <end position="320"/>
    </location>
</feature>
<dbReference type="PANTHER" id="PTHR24249:SF411">
    <property type="entry name" value="G-PROTEIN COUPLED RECEPTORS FAMILY 1 PROFILE DOMAIN-CONTAINING PROTEIN"/>
    <property type="match status" value="1"/>
</dbReference>
<dbReference type="EMBL" id="JASAOG010000262">
    <property type="protein sequence ID" value="KAK0041772.1"/>
    <property type="molecule type" value="Genomic_DNA"/>
</dbReference>
<dbReference type="Pfam" id="PF00001">
    <property type="entry name" value="7tm_1"/>
    <property type="match status" value="1"/>
</dbReference>
<reference evidence="11" key="1">
    <citation type="journal article" date="2023" name="PLoS Negl. Trop. Dis.">
        <title>A genome sequence for Biomphalaria pfeifferi, the major vector snail for the human-infecting parasite Schistosoma mansoni.</title>
        <authorList>
            <person name="Bu L."/>
            <person name="Lu L."/>
            <person name="Laidemitt M.R."/>
            <person name="Zhang S.M."/>
            <person name="Mutuku M."/>
            <person name="Mkoji G."/>
            <person name="Steinauer M."/>
            <person name="Loker E.S."/>
        </authorList>
    </citation>
    <scope>NUCLEOTIDE SEQUENCE</scope>
    <source>
        <strain evidence="11">KasaAsao</strain>
    </source>
</reference>
<evidence type="ECO:0000256" key="4">
    <source>
        <dbReference type="ARBA" id="ARBA00022989"/>
    </source>
</evidence>
<keyword evidence="3 9" id="KW-0812">Transmembrane</keyword>
<feature type="transmembrane region" description="Helical" evidence="9">
    <location>
        <begin position="69"/>
        <end position="93"/>
    </location>
</feature>
<comment type="caution">
    <text evidence="11">The sequence shown here is derived from an EMBL/GenBank/DDBJ whole genome shotgun (WGS) entry which is preliminary data.</text>
</comment>
<evidence type="ECO:0000256" key="9">
    <source>
        <dbReference type="SAM" id="Phobius"/>
    </source>
</evidence>